<feature type="compositionally biased region" description="Basic and acidic residues" evidence="4">
    <location>
        <begin position="362"/>
        <end position="373"/>
    </location>
</feature>
<gene>
    <name evidence="5" type="ORF">C7M84_011921</name>
</gene>
<feature type="region of interest" description="Disordered" evidence="4">
    <location>
        <begin position="268"/>
        <end position="329"/>
    </location>
</feature>
<feature type="compositionally biased region" description="Polar residues" evidence="4">
    <location>
        <begin position="102"/>
        <end position="122"/>
    </location>
</feature>
<keyword evidence="6" id="KW-1185">Reference proteome</keyword>
<feature type="compositionally biased region" description="Low complexity" evidence="4">
    <location>
        <begin position="378"/>
        <end position="393"/>
    </location>
</feature>
<feature type="region of interest" description="Disordered" evidence="4">
    <location>
        <begin position="462"/>
        <end position="498"/>
    </location>
</feature>
<evidence type="ECO:0000256" key="2">
    <source>
        <dbReference type="ARBA" id="ARBA00022963"/>
    </source>
</evidence>
<dbReference type="GO" id="GO:0045211">
    <property type="term" value="C:postsynaptic membrane"/>
    <property type="evidence" value="ECO:0007669"/>
    <property type="project" value="TreeGrafter"/>
</dbReference>
<keyword evidence="2" id="KW-0442">Lipid degradation</keyword>
<reference evidence="5 6" key="2">
    <citation type="submission" date="2019-01" db="EMBL/GenBank/DDBJ databases">
        <title>The decoding of complex shrimp genome reveals the adaptation for benthos swimmer, frequently molting mechanism and breeding impact on genome.</title>
        <authorList>
            <person name="Sun Y."/>
            <person name="Gao Y."/>
            <person name="Yu Y."/>
        </authorList>
    </citation>
    <scope>NUCLEOTIDE SEQUENCE [LARGE SCALE GENOMIC DNA]</scope>
    <source>
        <tissue evidence="5">Muscle</tissue>
    </source>
</reference>
<reference evidence="5 6" key="1">
    <citation type="submission" date="2018-04" db="EMBL/GenBank/DDBJ databases">
        <authorList>
            <person name="Zhang X."/>
            <person name="Yuan J."/>
            <person name="Li F."/>
            <person name="Xiang J."/>
        </authorList>
    </citation>
    <scope>NUCLEOTIDE SEQUENCE [LARGE SCALE GENOMIC DNA]</scope>
    <source>
        <tissue evidence="5">Muscle</tissue>
    </source>
</reference>
<dbReference type="PANTHER" id="PTHR45792">
    <property type="entry name" value="DIACYLGLYCEROL LIPASE HOMOLOG-RELATED"/>
    <property type="match status" value="1"/>
</dbReference>
<proteinExistence type="predicted"/>
<protein>
    <submittedName>
        <fullName evidence="5">Sn1-specific diacylglycerol lipase alpha</fullName>
    </submittedName>
</protein>
<feature type="compositionally biased region" description="Low complexity" evidence="4">
    <location>
        <begin position="286"/>
        <end position="297"/>
    </location>
</feature>
<name>A0A3R7SPR0_PENVA</name>
<evidence type="ECO:0000313" key="6">
    <source>
        <dbReference type="Proteomes" id="UP000283509"/>
    </source>
</evidence>
<sequence>MRTPKPVYQAVWRDNEDFDEVLISPCMIQDHMPDQVLKALEKVLENPGPTKPQRMSDSPARRRSDGLIPEGGETRRLLSSRPHTPTSLLPHPMTPAEETRRLTPQNNVPLSSNPTASNSGNRLATPPHKLLLETSFTCSPVTSPEPALDLRKTAHVHSPAITWELLSALEEQLLLGVRESTRGSLERGEDWLAGVAPLASPETLSEASSVVSRASLLLREGRRASSALQPLHQSPVLNHRQPLTRLGTGYCFYVETPPLDSRRQVLPAAEQLPESSDDEEISPHSITPTTFITIDPIMPTPPTPRKGDRNDSDSSLHLDTTPVILGEDPEADSVQGVSALMSETVHDNSELVCIWKEKEVQEAEKVPDCRSTEDTPDSPESGPSRASSSGSSRSSHRVKFDLTTSQMSRDSGYGEKLNGYETLCANSGDWGVQTSPWGGQQQEYGRGQPSLVHHYVYSGVSPQLSPSSPANTDSFTSPLTSDPPLSRQPSLLPTPVDIPQISTAMSSHSTLFATQPLHPLYKATPLLHDISRSPKSMTVTDRPTHRAESSV</sequence>
<dbReference type="Proteomes" id="UP000283509">
    <property type="component" value="Unassembled WGS sequence"/>
</dbReference>
<dbReference type="GO" id="GO:0005737">
    <property type="term" value="C:cytoplasm"/>
    <property type="evidence" value="ECO:0007669"/>
    <property type="project" value="TreeGrafter"/>
</dbReference>
<dbReference type="GO" id="GO:0004465">
    <property type="term" value="F:lipoprotein lipase activity"/>
    <property type="evidence" value="ECO:0007669"/>
    <property type="project" value="TreeGrafter"/>
</dbReference>
<feature type="region of interest" description="Disordered" evidence="4">
    <location>
        <begin position="530"/>
        <end position="551"/>
    </location>
</feature>
<dbReference type="PANTHER" id="PTHR45792:SF8">
    <property type="entry name" value="DIACYLGLYCEROL LIPASE-ALPHA"/>
    <property type="match status" value="1"/>
</dbReference>
<dbReference type="GO" id="GO:0032590">
    <property type="term" value="C:dendrite membrane"/>
    <property type="evidence" value="ECO:0007669"/>
    <property type="project" value="TreeGrafter"/>
</dbReference>
<dbReference type="OrthoDB" id="438440at2759"/>
<keyword evidence="1" id="KW-0378">Hydrolase</keyword>
<feature type="compositionally biased region" description="Basic and acidic residues" evidence="4">
    <location>
        <begin position="542"/>
        <end position="551"/>
    </location>
</feature>
<evidence type="ECO:0000256" key="3">
    <source>
        <dbReference type="ARBA" id="ARBA00023098"/>
    </source>
</evidence>
<dbReference type="GO" id="GO:0019369">
    <property type="term" value="P:arachidonate metabolic process"/>
    <property type="evidence" value="ECO:0007669"/>
    <property type="project" value="TreeGrafter"/>
</dbReference>
<feature type="compositionally biased region" description="Polar residues" evidence="4">
    <location>
        <begin position="462"/>
        <end position="480"/>
    </location>
</feature>
<comment type="caution">
    <text evidence="5">The sequence shown here is derived from an EMBL/GenBank/DDBJ whole genome shotgun (WGS) entry which is preliminary data.</text>
</comment>
<dbReference type="AlphaFoldDB" id="A0A3R7SPR0"/>
<evidence type="ECO:0000256" key="1">
    <source>
        <dbReference type="ARBA" id="ARBA00022801"/>
    </source>
</evidence>
<dbReference type="EMBL" id="QCYY01002510">
    <property type="protein sequence ID" value="ROT69855.1"/>
    <property type="molecule type" value="Genomic_DNA"/>
</dbReference>
<evidence type="ECO:0000256" key="4">
    <source>
        <dbReference type="SAM" id="MobiDB-lite"/>
    </source>
</evidence>
<keyword evidence="3" id="KW-0443">Lipid metabolism</keyword>
<evidence type="ECO:0000313" key="5">
    <source>
        <dbReference type="EMBL" id="ROT69855.1"/>
    </source>
</evidence>
<dbReference type="GO" id="GO:0046340">
    <property type="term" value="P:diacylglycerol catabolic process"/>
    <property type="evidence" value="ECO:0007669"/>
    <property type="project" value="TreeGrafter"/>
</dbReference>
<accession>A0A3R7SPR0</accession>
<organism evidence="5 6">
    <name type="scientific">Penaeus vannamei</name>
    <name type="common">Whiteleg shrimp</name>
    <name type="synonym">Litopenaeus vannamei</name>
    <dbReference type="NCBI Taxonomy" id="6689"/>
    <lineage>
        <taxon>Eukaryota</taxon>
        <taxon>Metazoa</taxon>
        <taxon>Ecdysozoa</taxon>
        <taxon>Arthropoda</taxon>
        <taxon>Crustacea</taxon>
        <taxon>Multicrustacea</taxon>
        <taxon>Malacostraca</taxon>
        <taxon>Eumalacostraca</taxon>
        <taxon>Eucarida</taxon>
        <taxon>Decapoda</taxon>
        <taxon>Dendrobranchiata</taxon>
        <taxon>Penaeoidea</taxon>
        <taxon>Penaeidae</taxon>
        <taxon>Penaeus</taxon>
    </lineage>
</organism>
<dbReference type="InterPro" id="IPR052214">
    <property type="entry name" value="DAG_Lipase-Related"/>
</dbReference>
<feature type="compositionally biased region" description="Basic and acidic residues" evidence="4">
    <location>
        <begin position="305"/>
        <end position="316"/>
    </location>
</feature>
<feature type="region of interest" description="Disordered" evidence="4">
    <location>
        <begin position="362"/>
        <end position="415"/>
    </location>
</feature>
<feature type="region of interest" description="Disordered" evidence="4">
    <location>
        <begin position="44"/>
        <end position="123"/>
    </location>
</feature>